<keyword evidence="3" id="KW-1185">Reference proteome</keyword>
<dbReference type="InterPro" id="IPR029033">
    <property type="entry name" value="His_PPase_superfam"/>
</dbReference>
<feature type="signal peptide" evidence="1">
    <location>
        <begin position="1"/>
        <end position="21"/>
    </location>
</feature>
<evidence type="ECO:0000256" key="1">
    <source>
        <dbReference type="SAM" id="SignalP"/>
    </source>
</evidence>
<dbReference type="EMBL" id="JBDIME010000004">
    <property type="protein sequence ID" value="MEN2789440.1"/>
    <property type="molecule type" value="Genomic_DNA"/>
</dbReference>
<dbReference type="InterPro" id="IPR000560">
    <property type="entry name" value="His_Pase_clade-2"/>
</dbReference>
<reference evidence="2 3" key="1">
    <citation type="submission" date="2024-05" db="EMBL/GenBank/DDBJ databases">
        <authorList>
            <person name="Liu Q."/>
            <person name="Xin Y.-H."/>
        </authorList>
    </citation>
    <scope>NUCLEOTIDE SEQUENCE [LARGE SCALE GENOMIC DNA]</scope>
    <source>
        <strain evidence="2 3">CGMCC 1.10181</strain>
    </source>
</reference>
<evidence type="ECO:0000313" key="2">
    <source>
        <dbReference type="EMBL" id="MEN2789440.1"/>
    </source>
</evidence>
<protein>
    <submittedName>
        <fullName evidence="2">Histidine-type phosphatase</fullName>
    </submittedName>
</protein>
<name>A0ABU9Y100_9SPHN</name>
<keyword evidence="1" id="KW-0732">Signal</keyword>
<evidence type="ECO:0000313" key="3">
    <source>
        <dbReference type="Proteomes" id="UP001419910"/>
    </source>
</evidence>
<gene>
    <name evidence="2" type="ORF">ABC974_07385</name>
</gene>
<dbReference type="SUPFAM" id="SSF53254">
    <property type="entry name" value="Phosphoglycerate mutase-like"/>
    <property type="match status" value="1"/>
</dbReference>
<dbReference type="Proteomes" id="UP001419910">
    <property type="component" value="Unassembled WGS sequence"/>
</dbReference>
<dbReference type="Pfam" id="PF00328">
    <property type="entry name" value="His_Phos_2"/>
    <property type="match status" value="1"/>
</dbReference>
<sequence length="402" mass="41219">MRKLILAAATLALAAGSSAEAKPGVAVERIVLLMRHGVRPPTKAQPMPVGIAVDAWPAWPVKPGYLTPHGAQAVTLLGGFDRSVLAARLFGHACPPAGSVSVHADSDQRTIATADAWLAGFAPGCGIISDHHAQDDPDPLFSPIDTGAVPFDPARANDAVAADLAPGGLAAVESAQRGVLAMLDRILCGPKPVAGCGVSGKPSRLVPADAGQKPKFKGALDLGSTAGQILLLEYAEGKPMAEIGWGRASRADIAAASTLHAVEYRVLARPAYVAASNSALIARRMVAALTDPHAARLTLLVGHDTNVAALAGLLDLHWHAPGFAADDPSPGGAIGFELVGDGAGKRFVRAIFRSQSLDGIRALAPVPASAVTMLPIPGCRAVPGRGCPLARFTALVEQRLAR</sequence>
<dbReference type="PROSITE" id="PS00616">
    <property type="entry name" value="HIS_ACID_PHOSPHAT_1"/>
    <property type="match status" value="1"/>
</dbReference>
<comment type="caution">
    <text evidence="2">The sequence shown here is derived from an EMBL/GenBank/DDBJ whole genome shotgun (WGS) entry which is preliminary data.</text>
</comment>
<accession>A0ABU9Y100</accession>
<dbReference type="InterPro" id="IPR033379">
    <property type="entry name" value="Acid_Pase_AS"/>
</dbReference>
<dbReference type="RefSeq" id="WP_343887260.1">
    <property type="nucleotide sequence ID" value="NZ_BAAAEH010000002.1"/>
</dbReference>
<dbReference type="CDD" id="cd07061">
    <property type="entry name" value="HP_HAP_like"/>
    <property type="match status" value="1"/>
</dbReference>
<feature type="chain" id="PRO_5047064283" evidence="1">
    <location>
        <begin position="22"/>
        <end position="402"/>
    </location>
</feature>
<proteinExistence type="predicted"/>
<organism evidence="2 3">
    <name type="scientific">Sphingomonas oligophenolica</name>
    <dbReference type="NCBI Taxonomy" id="301154"/>
    <lineage>
        <taxon>Bacteria</taxon>
        <taxon>Pseudomonadati</taxon>
        <taxon>Pseudomonadota</taxon>
        <taxon>Alphaproteobacteria</taxon>
        <taxon>Sphingomonadales</taxon>
        <taxon>Sphingomonadaceae</taxon>
        <taxon>Sphingomonas</taxon>
    </lineage>
</organism>
<dbReference type="Gene3D" id="3.40.50.1240">
    <property type="entry name" value="Phosphoglycerate mutase-like"/>
    <property type="match status" value="2"/>
</dbReference>